<evidence type="ECO:0000313" key="1">
    <source>
        <dbReference type="EMBL" id="EFB35315.1"/>
    </source>
</evidence>
<dbReference type="Proteomes" id="UP000004477">
    <property type="component" value="Unassembled WGS sequence"/>
</dbReference>
<dbReference type="PaxDb" id="537011-PREVCOP_04980"/>
<comment type="caution">
    <text evidence="1">The sequence shown here is derived from an EMBL/GenBank/DDBJ whole genome shotgun (WGS) entry which is preliminary data.</text>
</comment>
<dbReference type="HOGENOM" id="CLU_3187286_0_0_10"/>
<organism evidence="1 2">
    <name type="scientific">Segatella copri DSM 18205</name>
    <dbReference type="NCBI Taxonomy" id="537011"/>
    <lineage>
        <taxon>Bacteria</taxon>
        <taxon>Pseudomonadati</taxon>
        <taxon>Bacteroidota</taxon>
        <taxon>Bacteroidia</taxon>
        <taxon>Bacteroidales</taxon>
        <taxon>Prevotellaceae</taxon>
        <taxon>Segatella</taxon>
    </lineage>
</organism>
<protein>
    <submittedName>
        <fullName evidence="1">Uncharacterized protein</fullName>
    </submittedName>
</protein>
<sequence>MYVQMKHSIIINLFTLLYFKSIYLYVNEVLSLGSAALLTAVGRAAD</sequence>
<name>D1PCP6_9BACT</name>
<dbReference type="AlphaFoldDB" id="D1PCP6"/>
<evidence type="ECO:0000313" key="2">
    <source>
        <dbReference type="Proteomes" id="UP000004477"/>
    </source>
</evidence>
<reference evidence="1" key="1">
    <citation type="submission" date="2009-11" db="EMBL/GenBank/DDBJ databases">
        <authorList>
            <person name="Weinstock G."/>
            <person name="Sodergren E."/>
            <person name="Clifton S."/>
            <person name="Fulton L."/>
            <person name="Fulton B."/>
            <person name="Courtney L."/>
            <person name="Fronick C."/>
            <person name="Harrison M."/>
            <person name="Strong C."/>
            <person name="Farmer C."/>
            <person name="Delahaunty K."/>
            <person name="Markovic C."/>
            <person name="Hall O."/>
            <person name="Minx P."/>
            <person name="Tomlinson C."/>
            <person name="Mitreva M."/>
            <person name="Nelson J."/>
            <person name="Hou S."/>
            <person name="Wollam A."/>
            <person name="Pepin K.H."/>
            <person name="Johnson M."/>
            <person name="Bhonagiri V."/>
            <person name="Nash W.E."/>
            <person name="Warren W."/>
            <person name="Chinwalla A."/>
            <person name="Mardis E.R."/>
            <person name="Wilson R.K."/>
        </authorList>
    </citation>
    <scope>NUCLEOTIDE SEQUENCE [LARGE SCALE GENOMIC DNA]</scope>
    <source>
        <strain evidence="1">DSM 18205</strain>
    </source>
</reference>
<accession>D1PCP6</accession>
<gene>
    <name evidence="1" type="ORF">PREVCOP_04980</name>
</gene>
<proteinExistence type="predicted"/>
<keyword evidence="2" id="KW-1185">Reference proteome</keyword>
<dbReference type="EMBL" id="ACBX02000015">
    <property type="protein sequence ID" value="EFB35315.1"/>
    <property type="molecule type" value="Genomic_DNA"/>
</dbReference>